<keyword evidence="6" id="KW-0812">Transmembrane</keyword>
<feature type="transmembrane region" description="Helical" evidence="6">
    <location>
        <begin position="57"/>
        <end position="76"/>
    </location>
</feature>
<dbReference type="InterPro" id="IPR048254">
    <property type="entry name" value="CDP_ALCOHOL_P_TRANSF_CS"/>
</dbReference>
<comment type="subcellular location">
    <subcellularLocation>
        <location evidence="1">Membrane</location>
    </subcellularLocation>
</comment>
<protein>
    <recommendedName>
        <fullName evidence="9">Ethanolaminephosphotransferase 1</fullName>
    </recommendedName>
</protein>
<reference evidence="7" key="1">
    <citation type="submission" date="2024-04" db="EMBL/GenBank/DDBJ databases">
        <authorList>
            <consortium name="Molecular Ecology Group"/>
        </authorList>
    </citation>
    <scope>NUCLEOTIDE SEQUENCE</scope>
</reference>
<keyword evidence="4 6" id="KW-0472">Membrane</keyword>
<keyword evidence="8" id="KW-1185">Reference proteome</keyword>
<dbReference type="AlphaFoldDB" id="A0AAV2P760"/>
<dbReference type="PANTHER" id="PTHR10414">
    <property type="entry name" value="ETHANOLAMINEPHOSPHOTRANSFERASE"/>
    <property type="match status" value="1"/>
</dbReference>
<dbReference type="GO" id="GO:0006646">
    <property type="term" value="P:phosphatidylethanolamine biosynthetic process"/>
    <property type="evidence" value="ECO:0007669"/>
    <property type="project" value="TreeGrafter"/>
</dbReference>
<evidence type="ECO:0000256" key="6">
    <source>
        <dbReference type="SAM" id="Phobius"/>
    </source>
</evidence>
<evidence type="ECO:0000256" key="3">
    <source>
        <dbReference type="ARBA" id="ARBA00022679"/>
    </source>
</evidence>
<evidence type="ECO:0000256" key="4">
    <source>
        <dbReference type="ARBA" id="ARBA00023136"/>
    </source>
</evidence>
<organism evidence="7 8">
    <name type="scientific">Lasius platythorax</name>
    <dbReference type="NCBI Taxonomy" id="488582"/>
    <lineage>
        <taxon>Eukaryota</taxon>
        <taxon>Metazoa</taxon>
        <taxon>Ecdysozoa</taxon>
        <taxon>Arthropoda</taxon>
        <taxon>Hexapoda</taxon>
        <taxon>Insecta</taxon>
        <taxon>Pterygota</taxon>
        <taxon>Neoptera</taxon>
        <taxon>Endopterygota</taxon>
        <taxon>Hymenoptera</taxon>
        <taxon>Apocrita</taxon>
        <taxon>Aculeata</taxon>
        <taxon>Formicoidea</taxon>
        <taxon>Formicidae</taxon>
        <taxon>Formicinae</taxon>
        <taxon>Lasius</taxon>
        <taxon>Lasius</taxon>
    </lineage>
</organism>
<evidence type="ECO:0000313" key="8">
    <source>
        <dbReference type="Proteomes" id="UP001497644"/>
    </source>
</evidence>
<feature type="transmembrane region" description="Helical" evidence="6">
    <location>
        <begin position="354"/>
        <end position="372"/>
    </location>
</feature>
<dbReference type="GO" id="GO:0004307">
    <property type="term" value="F:ethanolaminephosphotransferase activity"/>
    <property type="evidence" value="ECO:0007669"/>
    <property type="project" value="TreeGrafter"/>
</dbReference>
<sequence length="391" mass="45139">MYRKFKFEVEYLSDEHLTGFESYKYSSLDTSPLSVYVMHPFWNKVVQYCPKWVAPNLLTFSGFLFTVLNFMLFAYYDYYFYASSDDKPEYPPISRWVFAVAAFNIFMAYTLDGIDGKQARRTQTSGPLGELFDHGLDSWTAMLITVCMYSVFGRTDHSVSPLRMYFILWNVFINFYMSHWEKYNTGVLFLPWGYDASMLATVIVFTLTSIGGHEAWKFELPGGVSAGIMFEMLFYVSALVSNLPVILWNIYKSYRDKTGKMRTFPEAIRPLVPLILLFAISTIWIIHSPSNILEKDPRIIYFAIGTIFSNICCRLIVSQMSNTRCEVLPWILLPVAVAAAFSFMLPSIDLESMYLVSIVALLAHIHYGACVVRQMCRHFRIQTFSIKNHSD</sequence>
<keyword evidence="6" id="KW-1133">Transmembrane helix</keyword>
<dbReference type="PIRSF" id="PIRSF015665">
    <property type="entry name" value="CHOPT"/>
    <property type="match status" value="1"/>
</dbReference>
<evidence type="ECO:0008006" key="9">
    <source>
        <dbReference type="Google" id="ProtNLM"/>
    </source>
</evidence>
<feature type="transmembrane region" description="Helical" evidence="6">
    <location>
        <begin position="299"/>
        <end position="317"/>
    </location>
</feature>
<dbReference type="GO" id="GO:0005789">
    <property type="term" value="C:endoplasmic reticulum membrane"/>
    <property type="evidence" value="ECO:0007669"/>
    <property type="project" value="TreeGrafter"/>
</dbReference>
<feature type="transmembrane region" description="Helical" evidence="6">
    <location>
        <begin position="329"/>
        <end position="348"/>
    </location>
</feature>
<proteinExistence type="inferred from homology"/>
<keyword evidence="3 5" id="KW-0808">Transferase</keyword>
<feature type="transmembrane region" description="Helical" evidence="6">
    <location>
        <begin position="96"/>
        <end position="114"/>
    </location>
</feature>
<dbReference type="EMBL" id="OZ034832">
    <property type="protein sequence ID" value="CAL1688746.1"/>
    <property type="molecule type" value="Genomic_DNA"/>
</dbReference>
<dbReference type="Pfam" id="PF01066">
    <property type="entry name" value="CDP-OH_P_transf"/>
    <property type="match status" value="1"/>
</dbReference>
<dbReference type="PANTHER" id="PTHR10414:SF71">
    <property type="entry name" value="FI05338P"/>
    <property type="match status" value="1"/>
</dbReference>
<comment type="similarity">
    <text evidence="2 5">Belongs to the CDP-alcohol phosphatidyltransferase class-I family.</text>
</comment>
<dbReference type="InterPro" id="IPR014472">
    <property type="entry name" value="CHOPT"/>
</dbReference>
<accession>A0AAV2P760</accession>
<dbReference type="GO" id="GO:0005794">
    <property type="term" value="C:Golgi apparatus"/>
    <property type="evidence" value="ECO:0007669"/>
    <property type="project" value="TreeGrafter"/>
</dbReference>
<feature type="transmembrane region" description="Helical" evidence="6">
    <location>
        <begin position="232"/>
        <end position="251"/>
    </location>
</feature>
<dbReference type="Gene3D" id="1.20.120.1760">
    <property type="match status" value="1"/>
</dbReference>
<feature type="transmembrane region" description="Helical" evidence="6">
    <location>
        <begin position="271"/>
        <end position="287"/>
    </location>
</feature>
<dbReference type="PROSITE" id="PS00379">
    <property type="entry name" value="CDP_ALCOHOL_P_TRANSF"/>
    <property type="match status" value="1"/>
</dbReference>
<evidence type="ECO:0000313" key="7">
    <source>
        <dbReference type="EMBL" id="CAL1688746.1"/>
    </source>
</evidence>
<dbReference type="InterPro" id="IPR043130">
    <property type="entry name" value="CDP-OH_PTrfase_TM_dom"/>
</dbReference>
<dbReference type="Proteomes" id="UP001497644">
    <property type="component" value="Chromosome 9"/>
</dbReference>
<feature type="transmembrane region" description="Helical" evidence="6">
    <location>
        <begin position="192"/>
        <end position="212"/>
    </location>
</feature>
<evidence type="ECO:0000256" key="1">
    <source>
        <dbReference type="ARBA" id="ARBA00004370"/>
    </source>
</evidence>
<dbReference type="FunFam" id="1.20.120.1760:FF:000016">
    <property type="entry name" value="ethanolaminephosphotransferase 1"/>
    <property type="match status" value="1"/>
</dbReference>
<evidence type="ECO:0000256" key="2">
    <source>
        <dbReference type="ARBA" id="ARBA00010441"/>
    </source>
</evidence>
<name>A0AAV2P760_9HYME</name>
<gene>
    <name evidence="7" type="ORF">LPLAT_LOCUS13804</name>
</gene>
<dbReference type="InterPro" id="IPR000462">
    <property type="entry name" value="CDP-OH_P_trans"/>
</dbReference>
<evidence type="ECO:0000256" key="5">
    <source>
        <dbReference type="RuleBase" id="RU003750"/>
    </source>
</evidence>